<dbReference type="Pfam" id="PF23122">
    <property type="entry name" value="C2_ITFG1"/>
    <property type="match status" value="1"/>
</dbReference>
<name>A0A183DBQ2_9BILA</name>
<protein>
    <submittedName>
        <fullName evidence="4">Amine oxidase</fullName>
    </submittedName>
</protein>
<gene>
    <name evidence="2" type="ORF">GPUH_LOCUS6143</name>
</gene>
<evidence type="ECO:0000259" key="1">
    <source>
        <dbReference type="Pfam" id="PF23122"/>
    </source>
</evidence>
<dbReference type="InterPro" id="IPR057089">
    <property type="entry name" value="C2_TIP"/>
</dbReference>
<accession>A0A183DBQ2</accession>
<dbReference type="WBParaSite" id="GPUH_0000615101-mRNA-1">
    <property type="protein sequence ID" value="GPUH_0000615101-mRNA-1"/>
    <property type="gene ID" value="GPUH_0000615101"/>
</dbReference>
<dbReference type="EMBL" id="UYRT01013978">
    <property type="protein sequence ID" value="VDK53565.1"/>
    <property type="molecule type" value="Genomic_DNA"/>
</dbReference>
<organism evidence="4">
    <name type="scientific">Gongylonema pulchrum</name>
    <dbReference type="NCBI Taxonomy" id="637853"/>
    <lineage>
        <taxon>Eukaryota</taxon>
        <taxon>Metazoa</taxon>
        <taxon>Ecdysozoa</taxon>
        <taxon>Nematoda</taxon>
        <taxon>Chromadorea</taxon>
        <taxon>Rhabditida</taxon>
        <taxon>Spirurina</taxon>
        <taxon>Spiruromorpha</taxon>
        <taxon>Spiruroidea</taxon>
        <taxon>Gongylonematidae</taxon>
        <taxon>Gongylonema</taxon>
    </lineage>
</organism>
<dbReference type="AlphaFoldDB" id="A0A183DBQ2"/>
<reference evidence="2 3" key="2">
    <citation type="submission" date="2018-11" db="EMBL/GenBank/DDBJ databases">
        <authorList>
            <consortium name="Pathogen Informatics"/>
        </authorList>
    </citation>
    <scope>NUCLEOTIDE SEQUENCE [LARGE SCALE GENOMIC DNA]</scope>
</reference>
<evidence type="ECO:0000313" key="2">
    <source>
        <dbReference type="EMBL" id="VDK53565.1"/>
    </source>
</evidence>
<sequence>MPLPGGVHYGNQHYDLKQIVPNSRVIVVPPKGDGIHWQSRLYLTPSQVLS</sequence>
<proteinExistence type="predicted"/>
<keyword evidence="3" id="KW-1185">Reference proteome</keyword>
<evidence type="ECO:0000313" key="4">
    <source>
        <dbReference type="WBParaSite" id="GPUH_0000615101-mRNA-1"/>
    </source>
</evidence>
<dbReference type="Proteomes" id="UP000271098">
    <property type="component" value="Unassembled WGS sequence"/>
</dbReference>
<feature type="domain" description="T-cell immunomodulatory protein TIP C2" evidence="1">
    <location>
        <begin position="11"/>
        <end position="42"/>
    </location>
</feature>
<evidence type="ECO:0000313" key="3">
    <source>
        <dbReference type="Proteomes" id="UP000271098"/>
    </source>
</evidence>
<dbReference type="OrthoDB" id="10250728at2759"/>
<reference evidence="4" key="1">
    <citation type="submission" date="2016-06" db="UniProtKB">
        <authorList>
            <consortium name="WormBaseParasite"/>
        </authorList>
    </citation>
    <scope>IDENTIFICATION</scope>
</reference>